<dbReference type="SUPFAM" id="SSF81383">
    <property type="entry name" value="F-box domain"/>
    <property type="match status" value="1"/>
</dbReference>
<dbReference type="EMBL" id="JAADJZ010000015">
    <property type="protein sequence ID" value="KAF2869743.1"/>
    <property type="molecule type" value="Genomic_DNA"/>
</dbReference>
<protein>
    <recommendedName>
        <fullName evidence="1">F-box domain-containing protein</fullName>
    </recommendedName>
</protein>
<dbReference type="InterPro" id="IPR001810">
    <property type="entry name" value="F-box_dom"/>
</dbReference>
<proteinExistence type="predicted"/>
<comment type="caution">
    <text evidence="2">The sequence shown here is derived from an EMBL/GenBank/DDBJ whole genome shotgun (WGS) entry which is preliminary data.</text>
</comment>
<dbReference type="OrthoDB" id="3798261at2759"/>
<feature type="domain" description="F-box" evidence="1">
    <location>
        <begin position="86"/>
        <end position="132"/>
    </location>
</feature>
<gene>
    <name evidence="2" type="ORF">BDV95DRAFT_576181</name>
</gene>
<reference evidence="2 3" key="1">
    <citation type="submission" date="2020-01" db="EMBL/GenBank/DDBJ databases">
        <authorList>
            <consortium name="DOE Joint Genome Institute"/>
            <person name="Haridas S."/>
            <person name="Albert R."/>
            <person name="Binder M."/>
            <person name="Bloem J."/>
            <person name="Labutti K."/>
            <person name="Salamov A."/>
            <person name="Andreopoulos B."/>
            <person name="Baker S.E."/>
            <person name="Barry K."/>
            <person name="Bills G."/>
            <person name="Bluhm B.H."/>
            <person name="Cannon C."/>
            <person name="Castanera R."/>
            <person name="Culley D.E."/>
            <person name="Daum C."/>
            <person name="Ezra D."/>
            <person name="Gonzalez J.B."/>
            <person name="Henrissat B."/>
            <person name="Kuo A."/>
            <person name="Liang C."/>
            <person name="Lipzen A."/>
            <person name="Lutzoni F."/>
            <person name="Magnuson J."/>
            <person name="Mondo S."/>
            <person name="Nolan M."/>
            <person name="Ohm R."/>
            <person name="Pangilinan J."/>
            <person name="Park H.-J.H."/>
            <person name="Ramirez L."/>
            <person name="Alfaro M."/>
            <person name="Sun H."/>
            <person name="Tritt A."/>
            <person name="Yoshinaga Y."/>
            <person name="Zwiers L.-H.L."/>
            <person name="Turgeon B.G."/>
            <person name="Goodwin S.B."/>
            <person name="Spatafora J.W."/>
            <person name="Crous P.W."/>
            <person name="Grigoriev I.V."/>
        </authorList>
    </citation>
    <scope>NUCLEOTIDE SEQUENCE [LARGE SCALE GENOMIC DNA]</scope>
    <source>
        <strain evidence="2 3">CBS 611.86</strain>
    </source>
</reference>
<name>A0A7C8M9K9_9PLEO</name>
<dbReference type="InterPro" id="IPR036047">
    <property type="entry name" value="F-box-like_dom_sf"/>
</dbReference>
<organism evidence="2 3">
    <name type="scientific">Massariosphaeria phaeospora</name>
    <dbReference type="NCBI Taxonomy" id="100035"/>
    <lineage>
        <taxon>Eukaryota</taxon>
        <taxon>Fungi</taxon>
        <taxon>Dikarya</taxon>
        <taxon>Ascomycota</taxon>
        <taxon>Pezizomycotina</taxon>
        <taxon>Dothideomycetes</taxon>
        <taxon>Pleosporomycetidae</taxon>
        <taxon>Pleosporales</taxon>
        <taxon>Pleosporales incertae sedis</taxon>
        <taxon>Massariosphaeria</taxon>
    </lineage>
</organism>
<dbReference type="Pfam" id="PF00646">
    <property type="entry name" value="F-box"/>
    <property type="match status" value="1"/>
</dbReference>
<keyword evidence="3" id="KW-1185">Reference proteome</keyword>
<dbReference type="AlphaFoldDB" id="A0A7C8M9K9"/>
<dbReference type="PROSITE" id="PS50181">
    <property type="entry name" value="FBOX"/>
    <property type="match status" value="1"/>
</dbReference>
<sequence length="375" mass="42950">MVQHLSPTMLTNKYIKQTYHFRSTDRKFSRAPGRASLFSASNNMSLSMLTYGHDKAAPSPLTDVQLQILRPLDLKQSEPPVSAVGVGILEILPIEILLEVLEHLPLSSLIHFRNANRHARYIVDSMAKFRIIVEQAPQAIRGALAISTTVSVTLPQLFDKLSQRHCDCCNSLGQYFWLPTMIRLCYTCAQHRSLPRTREELIQRFRFTSEDLAWLPSFHFLPATFANRDNKFQTKVRHTLYDTYAISEQSFPLEGVDLDRDSRLGWNLILEFFEGKGLHTGPSSHHEVIVFPDDVIPMGSIRRNMAMVVAPWISRNGAEMGVFCKLCLHTKEQNRIYTSSGIEKHMEDCRIHEFDPLHADLRAFIRTFALRLAIE</sequence>
<evidence type="ECO:0000259" key="1">
    <source>
        <dbReference type="PROSITE" id="PS50181"/>
    </source>
</evidence>
<dbReference type="SMART" id="SM00256">
    <property type="entry name" value="FBOX"/>
    <property type="match status" value="1"/>
</dbReference>
<dbReference type="Proteomes" id="UP000481861">
    <property type="component" value="Unassembled WGS sequence"/>
</dbReference>
<evidence type="ECO:0000313" key="2">
    <source>
        <dbReference type="EMBL" id="KAF2869743.1"/>
    </source>
</evidence>
<evidence type="ECO:0000313" key="3">
    <source>
        <dbReference type="Proteomes" id="UP000481861"/>
    </source>
</evidence>
<accession>A0A7C8M9K9</accession>